<dbReference type="GO" id="GO:0003682">
    <property type="term" value="F:chromatin binding"/>
    <property type="evidence" value="ECO:0007669"/>
    <property type="project" value="TreeGrafter"/>
</dbReference>
<keyword evidence="5" id="KW-1185">Reference proteome</keyword>
<feature type="compositionally biased region" description="Acidic residues" evidence="2">
    <location>
        <begin position="220"/>
        <end position="230"/>
    </location>
</feature>
<dbReference type="Pfam" id="PF23211">
    <property type="entry name" value="LRR_LRWD1"/>
    <property type="match status" value="1"/>
</dbReference>
<sequence>MAKITKELLLEKGIPKHSKLGQVKKIKLSNLQLKTSDLDPKLFSQLRQLEELDVSGNLLTEIPDNLGLVNLRLLNCADNDMEQITSLNQFKNLEDLNCEDNMYLTICDTHKVMYLLPNLRRFNGKDITSSANHLRFVNSRKLMSLITVFWEKKYKVRVSEPPTVAEIKAVAKDFVKSAIAEVKYGPNSLSEYTKWRVETIATEFVASLLKHENQVSSESEGSEDEDEAENTDVLKSSNRRD</sequence>
<dbReference type="EMBL" id="BFAA01017052">
    <property type="protein sequence ID" value="GCB78392.1"/>
    <property type="molecule type" value="Genomic_DNA"/>
</dbReference>
<gene>
    <name evidence="4" type="ORF">scyTo_0020668</name>
</gene>
<comment type="subcellular location">
    <subcellularLocation>
        <location evidence="1">Cytoplasm</location>
        <location evidence="1">Cytoskeleton</location>
        <location evidence="1">Microtubule organizing center</location>
        <location evidence="1">Centrosome</location>
    </subcellularLocation>
</comment>
<evidence type="ECO:0000313" key="4">
    <source>
        <dbReference type="EMBL" id="GCB78392.1"/>
    </source>
</evidence>
<evidence type="ECO:0000259" key="3">
    <source>
        <dbReference type="Pfam" id="PF23211"/>
    </source>
</evidence>
<dbReference type="PROSITE" id="PS51450">
    <property type="entry name" value="LRR"/>
    <property type="match status" value="1"/>
</dbReference>
<dbReference type="InterPro" id="IPR052489">
    <property type="entry name" value="LRWD1"/>
</dbReference>
<reference evidence="4 5" key="1">
    <citation type="journal article" date="2018" name="Nat. Ecol. Evol.">
        <title>Shark genomes provide insights into elasmobranch evolution and the origin of vertebrates.</title>
        <authorList>
            <person name="Hara Y"/>
            <person name="Yamaguchi K"/>
            <person name="Onimaru K"/>
            <person name="Kadota M"/>
            <person name="Koyanagi M"/>
            <person name="Keeley SD"/>
            <person name="Tatsumi K"/>
            <person name="Tanaka K"/>
            <person name="Motone F"/>
            <person name="Kageyama Y"/>
            <person name="Nozu R"/>
            <person name="Adachi N"/>
            <person name="Nishimura O"/>
            <person name="Nakagawa R"/>
            <person name="Tanegashima C"/>
            <person name="Kiyatake I"/>
            <person name="Matsumoto R"/>
            <person name="Murakumo K"/>
            <person name="Nishida K"/>
            <person name="Terakita A"/>
            <person name="Kuratani S"/>
            <person name="Sato K"/>
            <person name="Hyodo S Kuraku.S."/>
        </authorList>
    </citation>
    <scope>NUCLEOTIDE SEQUENCE [LARGE SCALE GENOMIC DNA]</scope>
</reference>
<organism evidence="4 5">
    <name type="scientific">Scyliorhinus torazame</name>
    <name type="common">Cloudy catshark</name>
    <name type="synonym">Catulus torazame</name>
    <dbReference type="NCBI Taxonomy" id="75743"/>
    <lineage>
        <taxon>Eukaryota</taxon>
        <taxon>Metazoa</taxon>
        <taxon>Chordata</taxon>
        <taxon>Craniata</taxon>
        <taxon>Vertebrata</taxon>
        <taxon>Chondrichthyes</taxon>
        <taxon>Elasmobranchii</taxon>
        <taxon>Galeomorphii</taxon>
        <taxon>Galeoidea</taxon>
        <taxon>Carcharhiniformes</taxon>
        <taxon>Scyliorhinidae</taxon>
        <taxon>Scyliorhinus</taxon>
    </lineage>
</organism>
<feature type="domain" description="Leucine-rich repeat and WD repeat-containing protein 1 LRR" evidence="3">
    <location>
        <begin position="7"/>
        <end position="200"/>
    </location>
</feature>
<proteinExistence type="predicted"/>
<dbReference type="GO" id="GO:0005813">
    <property type="term" value="C:centrosome"/>
    <property type="evidence" value="ECO:0007669"/>
    <property type="project" value="UniProtKB-SubCell"/>
</dbReference>
<accession>A0A401PZ34</accession>
<protein>
    <recommendedName>
        <fullName evidence="3">Leucine-rich repeat and WD repeat-containing protein 1 LRR domain-containing protein</fullName>
    </recommendedName>
</protein>
<dbReference type="InterPro" id="IPR032675">
    <property type="entry name" value="LRR_dom_sf"/>
</dbReference>
<evidence type="ECO:0000256" key="1">
    <source>
        <dbReference type="ARBA" id="ARBA00004300"/>
    </source>
</evidence>
<feature type="region of interest" description="Disordered" evidence="2">
    <location>
        <begin position="212"/>
        <end position="241"/>
    </location>
</feature>
<dbReference type="OrthoDB" id="7318948at2759"/>
<dbReference type="PANTHER" id="PTHR24370:SF10">
    <property type="entry name" value="LEUCINE-RICH REPEAT AND WD REPEAT-CONTAINING PROTEIN 1"/>
    <property type="match status" value="1"/>
</dbReference>
<dbReference type="PANTHER" id="PTHR24370">
    <property type="entry name" value="OPTICIN"/>
    <property type="match status" value="1"/>
</dbReference>
<dbReference type="SUPFAM" id="SSF52058">
    <property type="entry name" value="L domain-like"/>
    <property type="match status" value="1"/>
</dbReference>
<dbReference type="InterPro" id="IPR056363">
    <property type="entry name" value="LRR_LRWD1_dom"/>
</dbReference>
<dbReference type="InterPro" id="IPR001611">
    <property type="entry name" value="Leu-rich_rpt"/>
</dbReference>
<evidence type="ECO:0000256" key="2">
    <source>
        <dbReference type="SAM" id="MobiDB-lite"/>
    </source>
</evidence>
<dbReference type="Gene3D" id="3.80.10.10">
    <property type="entry name" value="Ribonuclease Inhibitor"/>
    <property type="match status" value="1"/>
</dbReference>
<dbReference type="GO" id="GO:0071169">
    <property type="term" value="P:establishment of protein localization to chromatin"/>
    <property type="evidence" value="ECO:0007669"/>
    <property type="project" value="TreeGrafter"/>
</dbReference>
<name>A0A401PZ34_SCYTO</name>
<dbReference type="STRING" id="75743.A0A401PZ34"/>
<comment type="caution">
    <text evidence="4">The sequence shown here is derived from an EMBL/GenBank/DDBJ whole genome shotgun (WGS) entry which is preliminary data.</text>
</comment>
<feature type="non-terminal residue" evidence="4">
    <location>
        <position position="241"/>
    </location>
</feature>
<dbReference type="FunFam" id="3.80.10.10:FF:000429">
    <property type="entry name" value="Leucine-rich repeat and WD repeat-containing protein 1"/>
    <property type="match status" value="1"/>
</dbReference>
<dbReference type="GO" id="GO:0006325">
    <property type="term" value="P:chromatin organization"/>
    <property type="evidence" value="ECO:0007669"/>
    <property type="project" value="TreeGrafter"/>
</dbReference>
<dbReference type="AlphaFoldDB" id="A0A401PZ34"/>
<evidence type="ECO:0000313" key="5">
    <source>
        <dbReference type="Proteomes" id="UP000288216"/>
    </source>
</evidence>
<dbReference type="GO" id="GO:0005664">
    <property type="term" value="C:nuclear origin of replication recognition complex"/>
    <property type="evidence" value="ECO:0007669"/>
    <property type="project" value="TreeGrafter"/>
</dbReference>
<dbReference type="Proteomes" id="UP000288216">
    <property type="component" value="Unassembled WGS sequence"/>
</dbReference>